<dbReference type="EC" id="3.1.1.103" evidence="3"/>
<dbReference type="Pfam" id="PF00144">
    <property type="entry name" value="Beta-lactamase"/>
    <property type="match status" value="1"/>
</dbReference>
<feature type="signal peptide" evidence="1">
    <location>
        <begin position="1"/>
        <end position="19"/>
    </location>
</feature>
<keyword evidence="1" id="KW-0732">Signal</keyword>
<keyword evidence="4" id="KW-1185">Reference proteome</keyword>
<dbReference type="Proteomes" id="UP001250662">
    <property type="component" value="Unassembled WGS sequence"/>
</dbReference>
<evidence type="ECO:0000259" key="2">
    <source>
        <dbReference type="Pfam" id="PF00144"/>
    </source>
</evidence>
<dbReference type="Gene3D" id="3.40.710.10">
    <property type="entry name" value="DD-peptidase/beta-lactamase superfamily"/>
    <property type="match status" value="1"/>
</dbReference>
<dbReference type="SUPFAM" id="SSF56601">
    <property type="entry name" value="beta-lactamase/transpeptidase-like"/>
    <property type="match status" value="1"/>
</dbReference>
<proteinExistence type="predicted"/>
<dbReference type="PANTHER" id="PTHR46825">
    <property type="entry name" value="D-ALANYL-D-ALANINE-CARBOXYPEPTIDASE/ENDOPEPTIDASE AMPH"/>
    <property type="match status" value="1"/>
</dbReference>
<accession>A0ABU3BF83</accession>
<comment type="caution">
    <text evidence="3">The sequence shown here is derived from an EMBL/GenBank/DDBJ whole genome shotgun (WGS) entry which is preliminary data.</text>
</comment>
<dbReference type="GO" id="GO:0016787">
    <property type="term" value="F:hydrolase activity"/>
    <property type="evidence" value="ECO:0007669"/>
    <property type="project" value="UniProtKB-KW"/>
</dbReference>
<reference evidence="3 4" key="1">
    <citation type="submission" date="2023-09" db="EMBL/GenBank/DDBJ databases">
        <authorList>
            <person name="Rey-Velasco X."/>
        </authorList>
    </citation>
    <scope>NUCLEOTIDE SEQUENCE [LARGE SCALE GENOMIC DNA]</scope>
    <source>
        <strain evidence="3 4">P007</strain>
    </source>
</reference>
<evidence type="ECO:0000313" key="3">
    <source>
        <dbReference type="EMBL" id="MDT0620818.1"/>
    </source>
</evidence>
<dbReference type="InterPro" id="IPR001466">
    <property type="entry name" value="Beta-lactam-related"/>
</dbReference>
<feature type="chain" id="PRO_5045371565" evidence="1">
    <location>
        <begin position="20"/>
        <end position="406"/>
    </location>
</feature>
<feature type="domain" description="Beta-lactamase-related" evidence="2">
    <location>
        <begin position="43"/>
        <end position="381"/>
    </location>
</feature>
<dbReference type="EMBL" id="JAVRHU010000001">
    <property type="protein sequence ID" value="MDT0620818.1"/>
    <property type="molecule type" value="Genomic_DNA"/>
</dbReference>
<evidence type="ECO:0000256" key="1">
    <source>
        <dbReference type="SAM" id="SignalP"/>
    </source>
</evidence>
<dbReference type="InterPro" id="IPR050491">
    <property type="entry name" value="AmpC-like"/>
</dbReference>
<dbReference type="PANTHER" id="PTHR46825:SF9">
    <property type="entry name" value="BETA-LACTAMASE-RELATED DOMAIN-CONTAINING PROTEIN"/>
    <property type="match status" value="1"/>
</dbReference>
<evidence type="ECO:0000313" key="4">
    <source>
        <dbReference type="Proteomes" id="UP001250662"/>
    </source>
</evidence>
<gene>
    <name evidence="3" type="ORF">RM520_04220</name>
</gene>
<dbReference type="InterPro" id="IPR012338">
    <property type="entry name" value="Beta-lactam/transpept-like"/>
</dbReference>
<name>A0ABU3BF83_9FLAO</name>
<dbReference type="RefSeq" id="WP_311387080.1">
    <property type="nucleotide sequence ID" value="NZ_JAVRHU010000001.1"/>
</dbReference>
<sequence length="406" mass="45668">MRICIRIALLLITSSTLFSQDGIQQTLQLLDNDLEKISKVGLIKGYGVAIVSKDSTLFAKGYGLSDVESGTPYTINTLQNIGSVSKTLIGVALLKAQEMGKLNLNDPINKHLDFEVINPSYKNDPILIWHLATHTGTINDTGLYDKKAYYLINKNDLSSEAIKGQSEEFQTLDNKVTMKDYLENFLSTDGIWYRKKNFVKKKPGTKYEYSNVGATLAAQVLEEATEMSYDEFTQQYILTPLRMKSSGWSFDTIDKNQHSKLYNDRSQELPNYSLVTYPDGGLITNLMDFSAYLTELMKGYYGEGTLLKKESYTTIFDERLPKKTSPKKANSYDDEFNSGIFMGYTPKGYLGHTGSDPGISSFMFFDPELKIGHIIMLNTSLYGDAVDQQLIPILGAIRATLYAWDF</sequence>
<organism evidence="3 4">
    <name type="scientific">Croceitalea vernalis</name>
    <dbReference type="NCBI Taxonomy" id="3075599"/>
    <lineage>
        <taxon>Bacteria</taxon>
        <taxon>Pseudomonadati</taxon>
        <taxon>Bacteroidota</taxon>
        <taxon>Flavobacteriia</taxon>
        <taxon>Flavobacteriales</taxon>
        <taxon>Flavobacteriaceae</taxon>
        <taxon>Croceitalea</taxon>
    </lineage>
</organism>
<protein>
    <submittedName>
        <fullName evidence="3">Serine hydrolase domain-containing protein</fullName>
        <ecNumber evidence="3">3.1.1.103</ecNumber>
    </submittedName>
</protein>
<keyword evidence="3" id="KW-0378">Hydrolase</keyword>